<keyword evidence="2" id="KW-1185">Reference proteome</keyword>
<gene>
    <name evidence="1" type="ORF">Vau01_060040</name>
</gene>
<proteinExistence type="predicted"/>
<accession>A0A8J3Z8U6</accession>
<dbReference type="Proteomes" id="UP000612585">
    <property type="component" value="Unassembled WGS sequence"/>
</dbReference>
<dbReference type="EMBL" id="BOPG01000037">
    <property type="protein sequence ID" value="GIJ58488.1"/>
    <property type="molecule type" value="Genomic_DNA"/>
</dbReference>
<dbReference type="AlphaFoldDB" id="A0A8J3Z8U6"/>
<protein>
    <submittedName>
        <fullName evidence="1">Uncharacterized protein</fullName>
    </submittedName>
</protein>
<reference evidence="1" key="1">
    <citation type="submission" date="2021-01" db="EMBL/GenBank/DDBJ databases">
        <title>Whole genome shotgun sequence of Virgisporangium aurantiacum NBRC 16421.</title>
        <authorList>
            <person name="Komaki H."/>
            <person name="Tamura T."/>
        </authorList>
    </citation>
    <scope>NUCLEOTIDE SEQUENCE</scope>
    <source>
        <strain evidence="1">NBRC 16421</strain>
    </source>
</reference>
<name>A0A8J3Z8U6_9ACTN</name>
<dbReference type="RefSeq" id="WP_203999366.1">
    <property type="nucleotide sequence ID" value="NZ_BOPG01000037.1"/>
</dbReference>
<comment type="caution">
    <text evidence="1">The sequence shown here is derived from an EMBL/GenBank/DDBJ whole genome shotgun (WGS) entry which is preliminary data.</text>
</comment>
<sequence length="58" mass="5827">MSTETLFGAADAYTTLAEVAADGATPDIVEPAGSPVIITVFTVGVSVGTILVTSEHEC</sequence>
<evidence type="ECO:0000313" key="1">
    <source>
        <dbReference type="EMBL" id="GIJ58488.1"/>
    </source>
</evidence>
<evidence type="ECO:0000313" key="2">
    <source>
        <dbReference type="Proteomes" id="UP000612585"/>
    </source>
</evidence>
<organism evidence="1 2">
    <name type="scientific">Virgisporangium aurantiacum</name>
    <dbReference type="NCBI Taxonomy" id="175570"/>
    <lineage>
        <taxon>Bacteria</taxon>
        <taxon>Bacillati</taxon>
        <taxon>Actinomycetota</taxon>
        <taxon>Actinomycetes</taxon>
        <taxon>Micromonosporales</taxon>
        <taxon>Micromonosporaceae</taxon>
        <taxon>Virgisporangium</taxon>
    </lineage>
</organism>